<organism evidence="1 2">
    <name type="scientific">Solilutibacter silvestris</name>
    <dbReference type="NCBI Taxonomy" id="1645665"/>
    <lineage>
        <taxon>Bacteria</taxon>
        <taxon>Pseudomonadati</taxon>
        <taxon>Pseudomonadota</taxon>
        <taxon>Gammaproteobacteria</taxon>
        <taxon>Lysobacterales</taxon>
        <taxon>Lysobacteraceae</taxon>
        <taxon>Solilutibacter</taxon>
    </lineage>
</organism>
<evidence type="ECO:0000313" key="1">
    <source>
        <dbReference type="EMBL" id="PNS08783.1"/>
    </source>
</evidence>
<proteinExistence type="predicted"/>
<keyword evidence="2" id="KW-1185">Reference proteome</keyword>
<protein>
    <submittedName>
        <fullName evidence="1">Uncharacterized protein</fullName>
    </submittedName>
</protein>
<comment type="caution">
    <text evidence="1">The sequence shown here is derived from an EMBL/GenBank/DDBJ whole genome shotgun (WGS) entry which is preliminary data.</text>
</comment>
<dbReference type="RefSeq" id="WP_129588337.1">
    <property type="nucleotide sequence ID" value="NZ_NPZB01000001.1"/>
</dbReference>
<dbReference type="Proteomes" id="UP000236220">
    <property type="component" value="Unassembled WGS sequence"/>
</dbReference>
<name>A0A2K1Q168_9GAMM</name>
<evidence type="ECO:0000313" key="2">
    <source>
        <dbReference type="Proteomes" id="UP000236220"/>
    </source>
</evidence>
<sequence length="112" mass="12337">MGIRDRRHISVHGRLVVLGLLSMLSAAAWSRESLCGANLSSDDEVEKVAIAARPVSEAALASFRNADIPLRPEIQADLGGLLTRQQLEARDPRKQLLLEFDEVSNLTRHTPK</sequence>
<gene>
    <name evidence="1" type="ORF">Lysil_0412</name>
</gene>
<accession>A0A2K1Q168</accession>
<dbReference type="EMBL" id="NPZB01000001">
    <property type="protein sequence ID" value="PNS08783.1"/>
    <property type="molecule type" value="Genomic_DNA"/>
</dbReference>
<dbReference type="AlphaFoldDB" id="A0A2K1Q168"/>
<reference evidence="1 2" key="1">
    <citation type="submission" date="2017-08" db="EMBL/GenBank/DDBJ databases">
        <title>Lysobacter sylvestris genome.</title>
        <authorList>
            <person name="Zhang D.-C."/>
            <person name="Albuquerque L."/>
            <person name="Franca L."/>
            <person name="Froufe H.J.C."/>
            <person name="Barroso C."/>
            <person name="Egas C."/>
            <person name="Da Costa M."/>
            <person name="Margesin R."/>
        </authorList>
    </citation>
    <scope>NUCLEOTIDE SEQUENCE [LARGE SCALE GENOMIC DNA]</scope>
    <source>
        <strain evidence="1 2">AM20-91</strain>
    </source>
</reference>